<organism evidence="1 2">
    <name type="scientific">Candida boidinii</name>
    <name type="common">Yeast</name>
    <dbReference type="NCBI Taxonomy" id="5477"/>
    <lineage>
        <taxon>Eukaryota</taxon>
        <taxon>Fungi</taxon>
        <taxon>Dikarya</taxon>
        <taxon>Ascomycota</taxon>
        <taxon>Saccharomycotina</taxon>
        <taxon>Pichiomycetes</taxon>
        <taxon>Pichiales</taxon>
        <taxon>Pichiaceae</taxon>
        <taxon>Ogataea</taxon>
        <taxon>Ogataea/Candida clade</taxon>
    </lineage>
</organism>
<accession>A0A9W6W9J6</accession>
<reference evidence="1" key="1">
    <citation type="submission" date="2023-04" db="EMBL/GenBank/DDBJ databases">
        <title>Candida boidinii NBRC 10035.</title>
        <authorList>
            <person name="Ichikawa N."/>
            <person name="Sato H."/>
            <person name="Tonouchi N."/>
        </authorList>
    </citation>
    <scope>NUCLEOTIDE SEQUENCE</scope>
    <source>
        <strain evidence="1">NBRC 10035</strain>
    </source>
</reference>
<gene>
    <name evidence="1" type="ORF">Cboi02_000260100</name>
</gene>
<evidence type="ECO:0000313" key="1">
    <source>
        <dbReference type="EMBL" id="GME69859.1"/>
    </source>
</evidence>
<dbReference type="Proteomes" id="UP001165120">
    <property type="component" value="Unassembled WGS sequence"/>
</dbReference>
<name>A0A9W6W9J6_CANBO</name>
<sequence length="252" mass="29803">MQVIRQQIIRFSSRLSTPVNNISGIQIHKRSYNILSSPQLDIPSRPPNIKTLQWKFDNLIFFKHKADDRIELLKSIIPEEYKLDDFILFKCLYDQDENDAAKCYYKDDFGAPVYINSENIKFLGRRMLKLCVVKDSVRPEVNRDTGEIDRFSVFDKMNGRMFKNYDMCNVDYRYKFIEQFITVISGKDAIKIETKSRARILVNIIGYMYFQLGSEKCSEFVNEFVINGRYSTIKNYRHKGLKEIYDEILVNT</sequence>
<comment type="caution">
    <text evidence="1">The sequence shown here is derived from an EMBL/GenBank/DDBJ whole genome shotgun (WGS) entry which is preliminary data.</text>
</comment>
<protein>
    <submittedName>
        <fullName evidence="1">Unnamed protein product</fullName>
    </submittedName>
</protein>
<evidence type="ECO:0000313" key="2">
    <source>
        <dbReference type="Proteomes" id="UP001165120"/>
    </source>
</evidence>
<proteinExistence type="predicted"/>
<dbReference type="AlphaFoldDB" id="A0A9W6W9J6"/>
<keyword evidence="2" id="KW-1185">Reference proteome</keyword>
<dbReference type="EMBL" id="BSXN01000797">
    <property type="protein sequence ID" value="GME69859.1"/>
    <property type="molecule type" value="Genomic_DNA"/>
</dbReference>